<name>A0A9X1R2B1_9FLAO</name>
<organism evidence="1 2">
    <name type="scientific">Aequorivita xiaoshiensis</name>
    <dbReference type="NCBI Taxonomy" id="2874476"/>
    <lineage>
        <taxon>Bacteria</taxon>
        <taxon>Pseudomonadati</taxon>
        <taxon>Bacteroidota</taxon>
        <taxon>Flavobacteriia</taxon>
        <taxon>Flavobacteriales</taxon>
        <taxon>Flavobacteriaceae</taxon>
        <taxon>Aequorivita</taxon>
    </lineage>
</organism>
<dbReference type="EMBL" id="JAIRBB010000043">
    <property type="protein sequence ID" value="MCG2432213.1"/>
    <property type="molecule type" value="Genomic_DNA"/>
</dbReference>
<protein>
    <submittedName>
        <fullName evidence="1">Uncharacterized protein</fullName>
    </submittedName>
</protein>
<comment type="caution">
    <text evidence="1">The sequence shown here is derived from an EMBL/GenBank/DDBJ whole genome shotgun (WGS) entry which is preliminary data.</text>
</comment>
<reference evidence="1" key="1">
    <citation type="submission" date="2021-09" db="EMBL/GenBank/DDBJ databases">
        <title>Genome of Aequorivita sp. strain F64183.</title>
        <authorList>
            <person name="Wang Y."/>
        </authorList>
    </citation>
    <scope>NUCLEOTIDE SEQUENCE</scope>
    <source>
        <strain evidence="1">F64183</strain>
    </source>
</reference>
<proteinExistence type="predicted"/>
<evidence type="ECO:0000313" key="2">
    <source>
        <dbReference type="Proteomes" id="UP001139462"/>
    </source>
</evidence>
<sequence length="417" mass="49010">MKLNFLDSGLDSLKKGFKSLVEYEKVTFYNKEEVSEEKRFYHLKDAILFIQHGIEILVKKIIQNHSEYLIFSQIDNHVKSALKQKNERNLNSVFETDLKHKIHTVSFNESIERLKIIPGVKLSSTLEKRLNELESYRNIIMHSEPYLNEYDINITFDGLSDELDAFFYENIGETYKMISGYDELMKNIETFKELLQEKGLDLKIKSVEIIVKALKKAKISIGSNEVKRITNINSCSKFLEEMINSDLTFGTDLYNGFCSGAIKKFKRGGENLFEFYAAENQTSYQYKIKSIIIYIPPINNDKSPIIFVESDNMEFDSKDYDGQELDVFDEIKSFRYLKSIKDNEFVYKKEKIYSILESSIIQNGNYEDYYKFFTKGIFCFLNIQGLDYNQGFKRFIWQQKTMDGKQFEVVLREVLTK</sequence>
<accession>A0A9X1R2B1</accession>
<keyword evidence="2" id="KW-1185">Reference proteome</keyword>
<dbReference type="Proteomes" id="UP001139462">
    <property type="component" value="Unassembled WGS sequence"/>
</dbReference>
<dbReference type="RefSeq" id="WP_237609277.1">
    <property type="nucleotide sequence ID" value="NZ_JAIRBB010000043.1"/>
</dbReference>
<gene>
    <name evidence="1" type="ORF">K8344_13890</name>
</gene>
<dbReference type="AlphaFoldDB" id="A0A9X1R2B1"/>
<evidence type="ECO:0000313" key="1">
    <source>
        <dbReference type="EMBL" id="MCG2432213.1"/>
    </source>
</evidence>